<name>A0A699H2F2_TANCI</name>
<reference evidence="1" key="1">
    <citation type="journal article" date="2019" name="Sci. Rep.">
        <title>Draft genome of Tanacetum cinerariifolium, the natural source of mosquito coil.</title>
        <authorList>
            <person name="Yamashiro T."/>
            <person name="Shiraishi A."/>
            <person name="Satake H."/>
            <person name="Nakayama K."/>
        </authorList>
    </citation>
    <scope>NUCLEOTIDE SEQUENCE</scope>
</reference>
<sequence>MGGRVKVWNSLGEVQVYGMVSGEERSTWNYWRIVYGVLREKKKFFAAKRTTEKRNKPPTKAQQRSIMSTYLENMDGWKPRALKNKSFAEIKELLDKAMARINNFVDFRTELVEESTKKDKTEI</sequence>
<proteinExistence type="predicted"/>
<dbReference type="EMBL" id="BKCJ010100225">
    <property type="protein sequence ID" value="GEX29804.1"/>
    <property type="molecule type" value="Genomic_DNA"/>
</dbReference>
<protein>
    <submittedName>
        <fullName evidence="1">Uncharacterized protein</fullName>
    </submittedName>
</protein>
<comment type="caution">
    <text evidence="1">The sequence shown here is derived from an EMBL/GenBank/DDBJ whole genome shotgun (WGS) entry which is preliminary data.</text>
</comment>
<gene>
    <name evidence="1" type="ORF">Tci_301779</name>
</gene>
<evidence type="ECO:0000313" key="1">
    <source>
        <dbReference type="EMBL" id="GEX29804.1"/>
    </source>
</evidence>
<accession>A0A699H2F2</accession>
<organism evidence="1">
    <name type="scientific">Tanacetum cinerariifolium</name>
    <name type="common">Dalmatian daisy</name>
    <name type="synonym">Chrysanthemum cinerariifolium</name>
    <dbReference type="NCBI Taxonomy" id="118510"/>
    <lineage>
        <taxon>Eukaryota</taxon>
        <taxon>Viridiplantae</taxon>
        <taxon>Streptophyta</taxon>
        <taxon>Embryophyta</taxon>
        <taxon>Tracheophyta</taxon>
        <taxon>Spermatophyta</taxon>
        <taxon>Magnoliopsida</taxon>
        <taxon>eudicotyledons</taxon>
        <taxon>Gunneridae</taxon>
        <taxon>Pentapetalae</taxon>
        <taxon>asterids</taxon>
        <taxon>campanulids</taxon>
        <taxon>Asterales</taxon>
        <taxon>Asteraceae</taxon>
        <taxon>Asteroideae</taxon>
        <taxon>Anthemideae</taxon>
        <taxon>Anthemidinae</taxon>
        <taxon>Tanacetum</taxon>
    </lineage>
</organism>
<dbReference type="AlphaFoldDB" id="A0A699H2F2"/>